<reference evidence="2" key="2">
    <citation type="journal article" date="2012" name="PLoS ONE">
        <title>A Deeply Branching Thermophilic Bacterium with an Ancient Acetyl-CoA Pathway Dominates a Subsurface Ecosystem.</title>
        <authorList>
            <person name="Takami H."/>
            <person name="Noguchi H."/>
            <person name="Takaki Y."/>
            <person name="Uchiyama I."/>
            <person name="Toyoda A."/>
            <person name="Nishi S."/>
            <person name="Chee G.-J."/>
            <person name="Arai W."/>
            <person name="Nunoura T."/>
            <person name="Itoh T."/>
            <person name="Hattori M."/>
            <person name="Takai K."/>
        </authorList>
    </citation>
    <scope>NUCLEOTIDE SEQUENCE</scope>
</reference>
<dbReference type="AlphaFoldDB" id="H5SBE6"/>
<evidence type="ECO:0000313" key="2">
    <source>
        <dbReference type="EMBL" id="BAL53482.1"/>
    </source>
</evidence>
<name>H5SBE6_9CHLR</name>
<evidence type="ECO:0000259" key="1">
    <source>
        <dbReference type="Pfam" id="PF09407"/>
    </source>
</evidence>
<accession>H5SBE6</accession>
<proteinExistence type="predicted"/>
<sequence>MRTPSSPPQSLRLLEAAVEAYGPLITLPGLEAIAARRGLNRRQVIHAISTLARQGWLEILKRGVYLVKSPLFAEEVHPFAIAAALVSPCAISHWSALAHHGFTNQMPRMVQVATPVRVVTPEMRRGGAYRPRGRPVWQAGGIEVEFVYVSPERFWGHQSLWVNRWHQVTITDAERTALDLIARPALFGGMRAALELLEAALPHIQVERLVNYALRYGEGATIKRLGWALERMGEPSQHLESLRAVEVKTYYRLDPQQPPNHRYNARWRLIENLKGEESD</sequence>
<dbReference type="EMBL" id="AP011659">
    <property type="protein sequence ID" value="BAL53482.1"/>
    <property type="molecule type" value="Genomic_DNA"/>
</dbReference>
<gene>
    <name evidence="2" type="ORF">HGMM_F07C06C04</name>
</gene>
<protein>
    <submittedName>
        <fullName evidence="2">Hypothetical conserved protein</fullName>
    </submittedName>
</protein>
<dbReference type="InterPro" id="IPR018547">
    <property type="entry name" value="AbiEi_C"/>
</dbReference>
<reference evidence="2" key="1">
    <citation type="journal article" date="2005" name="Environ. Microbiol.">
        <title>Genetic and functional properties of uncultivated thermophilic crenarchaeotes from a subsurface gold mine as revealed by analysis of genome fragments.</title>
        <authorList>
            <person name="Nunoura T."/>
            <person name="Hirayama H."/>
            <person name="Takami H."/>
            <person name="Oida H."/>
            <person name="Nishi S."/>
            <person name="Shimamura S."/>
            <person name="Suzuki Y."/>
            <person name="Inagaki F."/>
            <person name="Takai K."/>
            <person name="Nealson K.H."/>
            <person name="Horikoshi K."/>
        </authorList>
    </citation>
    <scope>NUCLEOTIDE SEQUENCE</scope>
</reference>
<organism evidence="2">
    <name type="scientific">uncultured Chloroflexota bacterium</name>
    <dbReference type="NCBI Taxonomy" id="166587"/>
    <lineage>
        <taxon>Bacteria</taxon>
        <taxon>Bacillati</taxon>
        <taxon>Chloroflexota</taxon>
        <taxon>environmental samples</taxon>
    </lineage>
</organism>
<feature type="domain" description="AbiEi antitoxin C-terminal" evidence="1">
    <location>
        <begin position="95"/>
        <end position="230"/>
    </location>
</feature>
<dbReference type="Pfam" id="PF09407">
    <property type="entry name" value="AbiEi_1"/>
    <property type="match status" value="1"/>
</dbReference>